<feature type="transmembrane region" description="Helical" evidence="2">
    <location>
        <begin position="97"/>
        <end position="122"/>
    </location>
</feature>
<keyword evidence="2" id="KW-1133">Transmembrane helix</keyword>
<feature type="transmembrane region" description="Helical" evidence="2">
    <location>
        <begin position="134"/>
        <end position="156"/>
    </location>
</feature>
<feature type="region of interest" description="Disordered" evidence="1">
    <location>
        <begin position="438"/>
        <end position="493"/>
    </location>
</feature>
<organism evidence="3 4">
    <name type="scientific">Cryptococcus floricola</name>
    <dbReference type="NCBI Taxonomy" id="2591691"/>
    <lineage>
        <taxon>Eukaryota</taxon>
        <taxon>Fungi</taxon>
        <taxon>Dikarya</taxon>
        <taxon>Basidiomycota</taxon>
        <taxon>Agaricomycotina</taxon>
        <taxon>Tremellomycetes</taxon>
        <taxon>Tremellales</taxon>
        <taxon>Cryptococcaceae</taxon>
        <taxon>Cryptococcus</taxon>
    </lineage>
</organism>
<keyword evidence="4" id="KW-1185">Reference proteome</keyword>
<dbReference type="AlphaFoldDB" id="A0A5D3AXD2"/>
<protein>
    <recommendedName>
        <fullName evidence="5">Pali-domain-containing protein</fullName>
    </recommendedName>
</protein>
<sequence>MGLRFRNATPGTLLCAASTVLLAIVSFNTPLIKGLDFLSASYTSGSYSGELSLGTLGFCHTLSGAQNCTGPQVGYEFDPNDVFGVSSFDIPEAITKYLTYVLILHVVALGFSAIAMIVAILAHSPTFPLICLSIWLAGIASTITFIALVFDLAMFYIAKARINKVDGASATIGKSVWITLAAWIILALSGCFFGIGNCCGSCRDESRDTNRKRKDSMDDRAEDDYKMRMMAIDSERGRKQQQEQGLPGFQEITPLRDDSEEQYLIQHNALPVQNRDGGLGRNASMVSGVGVGYGRRNNRTPANDYAMAGGNGYGGWGQPRGYQNIQAPPPVARRLSDATSAGDFVGVGAGGGGVESSPPVPPLPSRTPAGGYGGQQNYYNEQPAQGQYGATYAEPNQYGTNYADPYATQRSGSYDPYTQTTYNDPYVASPSNNYAAAPTAMPIPTPTAPATRSPPQAMPIAQPSGSSANPNPYGYTTTGSSESYDPGPRVVQADPYDAYDDGLGAIGMAATTNAAGRHERDYTGQTFGAAAAPIQEPRPQHLVGQNTASLLASPQSPVDHQRRSLGLGASGSGSGGGGGYGDELMDVGGSDNRPPSYSAGNYTVAPSGNEKSSYR</sequence>
<comment type="caution">
    <text evidence="3">The sequence shown here is derived from an EMBL/GenBank/DDBJ whole genome shotgun (WGS) entry which is preliminary data.</text>
</comment>
<dbReference type="GO" id="GO:0005886">
    <property type="term" value="C:plasma membrane"/>
    <property type="evidence" value="ECO:0007669"/>
    <property type="project" value="InterPro"/>
</dbReference>
<reference evidence="3 4" key="1">
    <citation type="submission" date="2017-05" db="EMBL/GenBank/DDBJ databases">
        <title>The Genome Sequence of Tsuchiyaea wingfieldii DSM 27421.</title>
        <authorList>
            <person name="Cuomo C."/>
            <person name="Passer A."/>
            <person name="Billmyre B."/>
            <person name="Heitman J."/>
        </authorList>
    </citation>
    <scope>NUCLEOTIDE SEQUENCE [LARGE SCALE GENOMIC DNA]</scope>
    <source>
        <strain evidence="3 4">DSM 27421</strain>
    </source>
</reference>
<gene>
    <name evidence="3" type="ORF">B9479_003227</name>
</gene>
<evidence type="ECO:0000313" key="3">
    <source>
        <dbReference type="EMBL" id="TYJ56117.1"/>
    </source>
</evidence>
<proteinExistence type="predicted"/>
<feature type="transmembrane region" description="Helical" evidence="2">
    <location>
        <begin position="176"/>
        <end position="196"/>
    </location>
</feature>
<dbReference type="Proteomes" id="UP000322245">
    <property type="component" value="Unassembled WGS sequence"/>
</dbReference>
<keyword evidence="2" id="KW-0812">Transmembrane</keyword>
<dbReference type="InterPro" id="IPR009571">
    <property type="entry name" value="SUR7/Rim9-like_fungi"/>
</dbReference>
<dbReference type="GO" id="GO:0035838">
    <property type="term" value="C:growing cell tip"/>
    <property type="evidence" value="ECO:0007669"/>
    <property type="project" value="TreeGrafter"/>
</dbReference>
<dbReference type="PANTHER" id="PTHR28013">
    <property type="entry name" value="PROTEIN DCV1-RELATED"/>
    <property type="match status" value="1"/>
</dbReference>
<evidence type="ECO:0000256" key="2">
    <source>
        <dbReference type="SAM" id="Phobius"/>
    </source>
</evidence>
<name>A0A5D3AXD2_9TREE</name>
<keyword evidence="2" id="KW-0472">Membrane</keyword>
<dbReference type="PANTHER" id="PTHR28013:SF4">
    <property type="entry name" value="MARVEL DOMAIN-CONTAINING PROTEIN"/>
    <property type="match status" value="1"/>
</dbReference>
<dbReference type="InterPro" id="IPR051380">
    <property type="entry name" value="pH-response_reg_palI/RIM9"/>
</dbReference>
<feature type="compositionally biased region" description="Gly residues" evidence="1">
    <location>
        <begin position="568"/>
        <end position="581"/>
    </location>
</feature>
<evidence type="ECO:0000256" key="1">
    <source>
        <dbReference type="SAM" id="MobiDB-lite"/>
    </source>
</evidence>
<dbReference type="GO" id="GO:0032153">
    <property type="term" value="C:cell division site"/>
    <property type="evidence" value="ECO:0007669"/>
    <property type="project" value="TreeGrafter"/>
</dbReference>
<evidence type="ECO:0000313" key="4">
    <source>
        <dbReference type="Proteomes" id="UP000322245"/>
    </source>
</evidence>
<feature type="compositionally biased region" description="Polar residues" evidence="1">
    <location>
        <begin position="593"/>
        <end position="615"/>
    </location>
</feature>
<feature type="region of interest" description="Disordered" evidence="1">
    <location>
        <begin position="550"/>
        <end position="615"/>
    </location>
</feature>
<feature type="region of interest" description="Disordered" evidence="1">
    <location>
        <begin position="349"/>
        <end position="419"/>
    </location>
</feature>
<dbReference type="Pfam" id="PF06687">
    <property type="entry name" value="SUR7"/>
    <property type="match status" value="1"/>
</dbReference>
<feature type="compositionally biased region" description="Polar residues" evidence="1">
    <location>
        <begin position="408"/>
        <end position="419"/>
    </location>
</feature>
<evidence type="ECO:0008006" key="5">
    <source>
        <dbReference type="Google" id="ProtNLM"/>
    </source>
</evidence>
<dbReference type="EMBL" id="NIDF01000029">
    <property type="protein sequence ID" value="TYJ56117.1"/>
    <property type="molecule type" value="Genomic_DNA"/>
</dbReference>
<accession>A0A5D3AXD2</accession>
<feature type="compositionally biased region" description="Polar residues" evidence="1">
    <location>
        <begin position="463"/>
        <end position="483"/>
    </location>
</feature>